<name>A0A3E4XQC4_BACUN</name>
<sequence>MMNKYTLNAIHDDELLDLIKKLGLLEKLDKGCLKCKFTGETITFDNLYSIFPESGDIKFVCDTPEAIKLFISYLDEHKI</sequence>
<reference evidence="1 2" key="1">
    <citation type="submission" date="2018-08" db="EMBL/GenBank/DDBJ databases">
        <title>A genome reference for cultivated species of the human gut microbiota.</title>
        <authorList>
            <person name="Zou Y."/>
            <person name="Xue W."/>
            <person name="Luo G."/>
        </authorList>
    </citation>
    <scope>NUCLEOTIDE SEQUENCE [LARGE SCALE GENOMIC DNA]</scope>
    <source>
        <strain evidence="1 2">OM07-9</strain>
    </source>
</reference>
<accession>A0A3E4XQC4</accession>
<protein>
    <submittedName>
        <fullName evidence="1">Uncharacterized protein</fullName>
    </submittedName>
</protein>
<comment type="caution">
    <text evidence="1">The sequence shown here is derived from an EMBL/GenBank/DDBJ whole genome shotgun (WGS) entry which is preliminary data.</text>
</comment>
<dbReference type="EMBL" id="QSTL01000002">
    <property type="protein sequence ID" value="RGM58015.1"/>
    <property type="molecule type" value="Genomic_DNA"/>
</dbReference>
<organism evidence="1 2">
    <name type="scientific">Bacteroides uniformis</name>
    <dbReference type="NCBI Taxonomy" id="820"/>
    <lineage>
        <taxon>Bacteria</taxon>
        <taxon>Pseudomonadati</taxon>
        <taxon>Bacteroidota</taxon>
        <taxon>Bacteroidia</taxon>
        <taxon>Bacteroidales</taxon>
        <taxon>Bacteroidaceae</taxon>
        <taxon>Bacteroides</taxon>
    </lineage>
</organism>
<evidence type="ECO:0000313" key="2">
    <source>
        <dbReference type="Proteomes" id="UP000261295"/>
    </source>
</evidence>
<dbReference type="RefSeq" id="WP_117748968.1">
    <property type="nucleotide sequence ID" value="NZ_QSTL01000002.1"/>
</dbReference>
<dbReference type="Proteomes" id="UP000261295">
    <property type="component" value="Unassembled WGS sequence"/>
</dbReference>
<proteinExistence type="predicted"/>
<evidence type="ECO:0000313" key="1">
    <source>
        <dbReference type="EMBL" id="RGM58015.1"/>
    </source>
</evidence>
<gene>
    <name evidence="1" type="ORF">DXC07_04360</name>
</gene>
<dbReference type="AlphaFoldDB" id="A0A3E4XQC4"/>